<protein>
    <submittedName>
        <fullName evidence="2">Uncharacterized protein</fullName>
    </submittedName>
</protein>
<evidence type="ECO:0000313" key="3">
    <source>
        <dbReference type="Proteomes" id="UP000822688"/>
    </source>
</evidence>
<reference evidence="2" key="1">
    <citation type="submission" date="2020-06" db="EMBL/GenBank/DDBJ databases">
        <title>WGS assembly of Ceratodon purpureus strain R40.</title>
        <authorList>
            <person name="Carey S.B."/>
            <person name="Jenkins J."/>
            <person name="Shu S."/>
            <person name="Lovell J.T."/>
            <person name="Sreedasyam A."/>
            <person name="Maumus F."/>
            <person name="Tiley G.P."/>
            <person name="Fernandez-Pozo N."/>
            <person name="Barry K."/>
            <person name="Chen C."/>
            <person name="Wang M."/>
            <person name="Lipzen A."/>
            <person name="Daum C."/>
            <person name="Saski C.A."/>
            <person name="Payton A.C."/>
            <person name="Mcbreen J.C."/>
            <person name="Conrad R.E."/>
            <person name="Kollar L.M."/>
            <person name="Olsson S."/>
            <person name="Huttunen S."/>
            <person name="Landis J.B."/>
            <person name="Wickett N.J."/>
            <person name="Johnson M.G."/>
            <person name="Rensing S.A."/>
            <person name="Grimwood J."/>
            <person name="Schmutz J."/>
            <person name="Mcdaniel S.F."/>
        </authorList>
    </citation>
    <scope>NUCLEOTIDE SEQUENCE</scope>
    <source>
        <strain evidence="2">R40</strain>
    </source>
</reference>
<proteinExistence type="predicted"/>
<dbReference type="AlphaFoldDB" id="A0A8T0I782"/>
<name>A0A8T0I782_CERPU</name>
<feature type="compositionally biased region" description="Basic and acidic residues" evidence="1">
    <location>
        <begin position="12"/>
        <end position="24"/>
    </location>
</feature>
<feature type="compositionally biased region" description="Polar residues" evidence="1">
    <location>
        <begin position="1"/>
        <end position="11"/>
    </location>
</feature>
<dbReference type="EMBL" id="CM026424">
    <property type="protein sequence ID" value="KAG0578906.1"/>
    <property type="molecule type" value="Genomic_DNA"/>
</dbReference>
<comment type="caution">
    <text evidence="2">The sequence shown here is derived from an EMBL/GenBank/DDBJ whole genome shotgun (WGS) entry which is preliminary data.</text>
</comment>
<feature type="region of interest" description="Disordered" evidence="1">
    <location>
        <begin position="1"/>
        <end position="101"/>
    </location>
</feature>
<keyword evidence="3" id="KW-1185">Reference proteome</keyword>
<evidence type="ECO:0000313" key="2">
    <source>
        <dbReference type="EMBL" id="KAG0578906.1"/>
    </source>
</evidence>
<accession>A0A8T0I782</accession>
<feature type="compositionally biased region" description="Basic residues" evidence="1">
    <location>
        <begin position="90"/>
        <end position="101"/>
    </location>
</feature>
<dbReference type="Proteomes" id="UP000822688">
    <property type="component" value="Chromosome 4"/>
</dbReference>
<evidence type="ECO:0000256" key="1">
    <source>
        <dbReference type="SAM" id="MobiDB-lite"/>
    </source>
</evidence>
<gene>
    <name evidence="2" type="ORF">KC19_4G058900</name>
</gene>
<feature type="compositionally biased region" description="Basic and acidic residues" evidence="1">
    <location>
        <begin position="54"/>
        <end position="75"/>
    </location>
</feature>
<sequence length="101" mass="11705">MRDGFSSTPSHQFHDLHQTPHHADSLPNSEYGRTRNIGHAQPLANAIIRGKFQKKSELWKEIKSRRTGDEDDARRQPQVKRSCREAPRERAKKAQAATHRR</sequence>
<organism evidence="2 3">
    <name type="scientific">Ceratodon purpureus</name>
    <name type="common">Fire moss</name>
    <name type="synonym">Dicranum purpureum</name>
    <dbReference type="NCBI Taxonomy" id="3225"/>
    <lineage>
        <taxon>Eukaryota</taxon>
        <taxon>Viridiplantae</taxon>
        <taxon>Streptophyta</taxon>
        <taxon>Embryophyta</taxon>
        <taxon>Bryophyta</taxon>
        <taxon>Bryophytina</taxon>
        <taxon>Bryopsida</taxon>
        <taxon>Dicranidae</taxon>
        <taxon>Pseudoditrichales</taxon>
        <taxon>Ditrichaceae</taxon>
        <taxon>Ceratodon</taxon>
    </lineage>
</organism>